<dbReference type="RefSeq" id="WP_119898867.1">
    <property type="nucleotide sequence ID" value="NZ_QNRC01000003.1"/>
</dbReference>
<keyword evidence="3 7" id="KW-0032">Aminotransferase</keyword>
<sequence length="453" mass="48903">MTTNRTRIHHRDPRHDLPMAAGGDGPFVIDSAGRRYLDASGGAAVSCLGHSERRVIEAIKAQLDRLPYAHTGFFTNEPAEALADHLTSRAPRDDLRELGHVYFVSGGSEANETAMKLARQYFFERGETGRRHFIARRQSYHGNTIAALSVGGNAGRRAVYEPILLPASHIAPCFEYRHRAEDETPEQYAIRAADELEAEILRLGEGSVIAFIAETVVGATAGAVTPAPGYFQRIREICDRHGVLLILDEVMSGMGRIGQLYACDHYGVVPDILTCAKGLGAGYQPIGAVLMSDHIHDTIIAGSGAFQHGFTYIGHATACAGALAVQRVIEEDGLLENCRNMGAALRGQLRETFGDKPWFGDLRGEGLFIGLELVQDRATKRPFDPALRLHARIKAAAMAEGLMVYPAGGTADGRAGDHVLIAPSFIIDETHVGLIVERLDRAIASALAEAVPA</sequence>
<keyword evidence="8" id="KW-1185">Reference proteome</keyword>
<dbReference type="PANTHER" id="PTHR43094">
    <property type="entry name" value="AMINOTRANSFERASE"/>
    <property type="match status" value="1"/>
</dbReference>
<dbReference type="Pfam" id="PF00202">
    <property type="entry name" value="Aminotran_3"/>
    <property type="match status" value="1"/>
</dbReference>
<comment type="cofactor">
    <cofactor evidence="1">
        <name>pyridoxal 5'-phosphate</name>
        <dbReference type="ChEBI" id="CHEBI:597326"/>
    </cofactor>
</comment>
<dbReference type="NCBIfam" id="NF005685">
    <property type="entry name" value="PRK07483.1"/>
    <property type="match status" value="1"/>
</dbReference>
<dbReference type="GO" id="GO:0005829">
    <property type="term" value="C:cytosol"/>
    <property type="evidence" value="ECO:0007669"/>
    <property type="project" value="TreeGrafter"/>
</dbReference>
<keyword evidence="4 7" id="KW-0808">Transferase</keyword>
<comment type="caution">
    <text evidence="7">The sequence shown here is derived from an EMBL/GenBank/DDBJ whole genome shotgun (WGS) entry which is preliminary data.</text>
</comment>
<protein>
    <submittedName>
        <fullName evidence="7">Aspartate aminotransferase family protein</fullName>
    </submittedName>
</protein>
<dbReference type="SUPFAM" id="SSF53383">
    <property type="entry name" value="PLP-dependent transferases"/>
    <property type="match status" value="1"/>
</dbReference>
<dbReference type="CDD" id="cd00610">
    <property type="entry name" value="OAT_like"/>
    <property type="match status" value="1"/>
</dbReference>
<dbReference type="AlphaFoldDB" id="A0A419A4L1"/>
<evidence type="ECO:0000256" key="3">
    <source>
        <dbReference type="ARBA" id="ARBA00022576"/>
    </source>
</evidence>
<evidence type="ECO:0000256" key="2">
    <source>
        <dbReference type="ARBA" id="ARBA00008954"/>
    </source>
</evidence>
<accession>A0A419A4L1</accession>
<reference evidence="8" key="1">
    <citation type="submission" date="2018-09" db="EMBL/GenBank/DDBJ databases">
        <title>Paracoccus onubensis nov. sp. a moderate halophilic bacterium isolated from Gruta de las Maravillas (Aracena, Spain).</title>
        <authorList>
            <person name="Jurado V."/>
            <person name="Gutierrez-Patricio S."/>
            <person name="Gonzalez-Pimentel J.L."/>
            <person name="Miller A.Z."/>
            <person name="Laiz L."/>
            <person name="Saiz-Jimenez C."/>
        </authorList>
    </citation>
    <scope>NUCLEOTIDE SEQUENCE [LARGE SCALE GENOMIC DNA]</scope>
    <source>
        <strain evidence="8">DSM 26381</strain>
    </source>
</reference>
<evidence type="ECO:0000256" key="5">
    <source>
        <dbReference type="ARBA" id="ARBA00022898"/>
    </source>
</evidence>
<dbReference type="Proteomes" id="UP000283587">
    <property type="component" value="Unassembled WGS sequence"/>
</dbReference>
<dbReference type="Gene3D" id="3.40.640.10">
    <property type="entry name" value="Type I PLP-dependent aspartate aminotransferase-like (Major domain)"/>
    <property type="match status" value="1"/>
</dbReference>
<dbReference type="InterPro" id="IPR005814">
    <property type="entry name" value="Aminotrans_3"/>
</dbReference>
<dbReference type="PANTHER" id="PTHR43094:SF1">
    <property type="entry name" value="AMINOTRANSFERASE CLASS-III"/>
    <property type="match status" value="1"/>
</dbReference>
<dbReference type="InterPro" id="IPR015422">
    <property type="entry name" value="PyrdxlP-dep_Trfase_small"/>
</dbReference>
<gene>
    <name evidence="7" type="ORF">D3P05_14455</name>
</gene>
<organism evidence="7 8">
    <name type="scientific">Paracoccus siganidrum</name>
    <dbReference type="NCBI Taxonomy" id="1276757"/>
    <lineage>
        <taxon>Bacteria</taxon>
        <taxon>Pseudomonadati</taxon>
        <taxon>Pseudomonadota</taxon>
        <taxon>Alphaproteobacteria</taxon>
        <taxon>Rhodobacterales</taxon>
        <taxon>Paracoccaceae</taxon>
        <taxon>Paracoccus</taxon>
    </lineage>
</organism>
<evidence type="ECO:0000256" key="1">
    <source>
        <dbReference type="ARBA" id="ARBA00001933"/>
    </source>
</evidence>
<dbReference type="InterPro" id="IPR015424">
    <property type="entry name" value="PyrdxlP-dep_Trfase"/>
</dbReference>
<name>A0A419A4L1_9RHOB</name>
<evidence type="ECO:0000256" key="4">
    <source>
        <dbReference type="ARBA" id="ARBA00022679"/>
    </source>
</evidence>
<keyword evidence="5 6" id="KW-0663">Pyridoxal phosphate</keyword>
<dbReference type="OrthoDB" id="9801834at2"/>
<dbReference type="EMBL" id="QZEW01000062">
    <property type="protein sequence ID" value="RJL09995.1"/>
    <property type="molecule type" value="Genomic_DNA"/>
</dbReference>
<dbReference type="Gene3D" id="3.90.1150.10">
    <property type="entry name" value="Aspartate Aminotransferase, domain 1"/>
    <property type="match status" value="1"/>
</dbReference>
<dbReference type="FunFam" id="3.40.640.10:FF:000014">
    <property type="entry name" value="Adenosylmethionine-8-amino-7-oxononanoate aminotransferase, probable"/>
    <property type="match status" value="1"/>
</dbReference>
<dbReference type="GO" id="GO:0030170">
    <property type="term" value="F:pyridoxal phosphate binding"/>
    <property type="evidence" value="ECO:0007669"/>
    <property type="project" value="InterPro"/>
</dbReference>
<evidence type="ECO:0000313" key="7">
    <source>
        <dbReference type="EMBL" id="RJL09995.1"/>
    </source>
</evidence>
<evidence type="ECO:0000256" key="6">
    <source>
        <dbReference type="RuleBase" id="RU003560"/>
    </source>
</evidence>
<dbReference type="InterPro" id="IPR049704">
    <property type="entry name" value="Aminotrans_3_PPA_site"/>
</dbReference>
<evidence type="ECO:0000313" key="8">
    <source>
        <dbReference type="Proteomes" id="UP000283587"/>
    </source>
</evidence>
<dbReference type="PROSITE" id="PS00600">
    <property type="entry name" value="AA_TRANSFER_CLASS_3"/>
    <property type="match status" value="1"/>
</dbReference>
<dbReference type="InterPro" id="IPR015421">
    <property type="entry name" value="PyrdxlP-dep_Trfase_major"/>
</dbReference>
<comment type="similarity">
    <text evidence="2 6">Belongs to the class-III pyridoxal-phosphate-dependent aminotransferase family.</text>
</comment>
<proteinExistence type="inferred from homology"/>
<dbReference type="GO" id="GO:0008483">
    <property type="term" value="F:transaminase activity"/>
    <property type="evidence" value="ECO:0007669"/>
    <property type="project" value="UniProtKB-KW"/>
</dbReference>